<dbReference type="EMBL" id="CP008941">
    <property type="protein sequence ID" value="AIK96287.1"/>
    <property type="molecule type" value="Genomic_DNA"/>
</dbReference>
<evidence type="ECO:0000313" key="2">
    <source>
        <dbReference type="EMBL" id="AIK96287.1"/>
    </source>
</evidence>
<dbReference type="PANTHER" id="PTHR11102:SF160">
    <property type="entry name" value="ERAD-ASSOCIATED E3 UBIQUITIN-PROTEIN LIGASE COMPONENT HRD3"/>
    <property type="match status" value="1"/>
</dbReference>
<dbReference type="OrthoDB" id="5321503at2"/>
<dbReference type="AlphaFoldDB" id="A0A077ASV1"/>
<dbReference type="SUPFAM" id="SSF81901">
    <property type="entry name" value="HCP-like"/>
    <property type="match status" value="2"/>
</dbReference>
<dbReference type="KEGG" id="paca:ID47_05350"/>
<dbReference type="STRING" id="91604.ID47_05350"/>
<dbReference type="eggNOG" id="COG0790">
    <property type="taxonomic scope" value="Bacteria"/>
</dbReference>
<keyword evidence="1" id="KW-0175">Coiled coil</keyword>
<evidence type="ECO:0008006" key="4">
    <source>
        <dbReference type="Google" id="ProtNLM"/>
    </source>
</evidence>
<organism evidence="2 3">
    <name type="scientific">Candidatus Odyssella acanthamoebae</name>
    <dbReference type="NCBI Taxonomy" id="91604"/>
    <lineage>
        <taxon>Bacteria</taxon>
        <taxon>Pseudomonadati</taxon>
        <taxon>Pseudomonadota</taxon>
        <taxon>Alphaproteobacteria</taxon>
        <taxon>Holosporales</taxon>
        <taxon>Candidatus Paracaedibacteraceae</taxon>
        <taxon>Candidatus Odyssella</taxon>
    </lineage>
</organism>
<dbReference type="InterPro" id="IPR011990">
    <property type="entry name" value="TPR-like_helical_dom_sf"/>
</dbReference>
<proteinExistence type="predicted"/>
<gene>
    <name evidence="2" type="ORF">ID47_05350</name>
</gene>
<dbReference type="HOGENOM" id="CLU_342798_0_0_5"/>
<name>A0A077ASV1_9PROT</name>
<dbReference type="PANTHER" id="PTHR11102">
    <property type="entry name" value="SEL-1-LIKE PROTEIN"/>
    <property type="match status" value="1"/>
</dbReference>
<accession>A0A077ASV1</accession>
<protein>
    <recommendedName>
        <fullName evidence="4">Sel1 repeat family protein</fullName>
    </recommendedName>
</protein>
<reference evidence="2 3" key="1">
    <citation type="submission" date="2014-07" db="EMBL/GenBank/DDBJ databases">
        <title>Comparative genomic insights into amoeba endosymbionts belonging to the families of Holosporaceae and Candidatus Midichloriaceae within Rickettsiales.</title>
        <authorList>
            <person name="Wang Z."/>
            <person name="Wu M."/>
        </authorList>
    </citation>
    <scope>NUCLEOTIDE SEQUENCE [LARGE SCALE GENOMIC DNA]</scope>
    <source>
        <strain evidence="2">PRA3</strain>
    </source>
</reference>
<feature type="coiled-coil region" evidence="1">
    <location>
        <begin position="53"/>
        <end position="80"/>
    </location>
</feature>
<keyword evidence="3" id="KW-1185">Reference proteome</keyword>
<dbReference type="Pfam" id="PF08238">
    <property type="entry name" value="Sel1"/>
    <property type="match status" value="5"/>
</dbReference>
<dbReference type="Gene3D" id="1.25.40.10">
    <property type="entry name" value="Tetratricopeptide repeat domain"/>
    <property type="match status" value="3"/>
</dbReference>
<dbReference type="SMART" id="SM00671">
    <property type="entry name" value="SEL1"/>
    <property type="match status" value="6"/>
</dbReference>
<dbReference type="InterPro" id="IPR050767">
    <property type="entry name" value="Sel1_AlgK"/>
</dbReference>
<evidence type="ECO:0000313" key="3">
    <source>
        <dbReference type="Proteomes" id="UP000028926"/>
    </source>
</evidence>
<sequence>MSLLQSYQTSLLKPRKTRRRKLEFFVSLINKAPRDTALRKKTITPSQRPNRLLDSSQAKIKQLEKEKAQVEENLSSVMLANEHLLERQSTLASSYQSVFELLQEMPQQESPLVQMALGLFYKLELVPAPHPHLALEWFGKALGQGESRALDFIREDADKGEKEAQYLVARAYEQGQGIPRDLRQAATWYNKAAEQQHPLARQRLAALQSVELEIAAQEGDRQAQYELAQAYYYGNGLPLNIDEGINWFKRAAENHHAPAQLFLARLYEKGEHVVQDSTQACEWYDKALQQGEEKALIGLKALAQNGSIEACYALGQAFEKGQGVAQDLLQARQWYEGATLQNHAPSLYALGALTEDGRDQSFNKAEEILALYQKAYTYYDQAQHLSHPQATFALWRVAQTRDSLKDIKTPELRRNLLLKKLQTALPASLSPDVLYKVAYLAEIIRLGFQEGPQEALFQALYDLGHFPRHSYQSRAVLDMLIHLINSEEFNADALDEQEDNFRLTALGRICRGIHLIKEPSSLIAPDQLPPRLRVASDGIRDVRVEVFNCLFKQDQATSHWPAFEQSIHRLLGYFDQGVIAGKITAEMLYDEEFDEHGTRKALEDLLRGGKVGRPSARFANRLIQIEPLILQLDEGTRFAQLSSWALAGLHCSTRAEKETYDFYVRYMSEGQNLDREELSLEMRIALSLADLRKQLISRLVPMDEVERLHQVAYLEKKAGPLLAVVGDAEAFQDRYEIIVKTVYKSLSPEDILKHVQAHYTVDSIANFLAETINRGTRLSYTHLAHAFEERKSGISLAEFYDEEITTFTPQGAKALLYSTGYFESRF</sequence>
<dbReference type="Proteomes" id="UP000028926">
    <property type="component" value="Chromosome"/>
</dbReference>
<dbReference type="InterPro" id="IPR006597">
    <property type="entry name" value="Sel1-like"/>
</dbReference>
<evidence type="ECO:0000256" key="1">
    <source>
        <dbReference type="SAM" id="Coils"/>
    </source>
</evidence>